<dbReference type="InterPro" id="IPR036236">
    <property type="entry name" value="Znf_C2H2_sf"/>
</dbReference>
<feature type="domain" description="C2H2-type" evidence="7">
    <location>
        <begin position="185"/>
        <end position="212"/>
    </location>
</feature>
<keyword evidence="1" id="KW-0479">Metal-binding</keyword>
<feature type="compositionally biased region" description="Polar residues" evidence="6">
    <location>
        <begin position="1"/>
        <end position="12"/>
    </location>
</feature>
<feature type="region of interest" description="Disordered" evidence="6">
    <location>
        <begin position="557"/>
        <end position="604"/>
    </location>
</feature>
<keyword evidence="3 5" id="KW-0863">Zinc-finger</keyword>
<feature type="domain" description="C2H2-type" evidence="7">
    <location>
        <begin position="253"/>
        <end position="281"/>
    </location>
</feature>
<feature type="compositionally biased region" description="Low complexity" evidence="6">
    <location>
        <begin position="37"/>
        <end position="50"/>
    </location>
</feature>
<dbReference type="SMART" id="SM00355">
    <property type="entry name" value="ZnF_C2H2"/>
    <property type="match status" value="12"/>
</dbReference>
<feature type="region of interest" description="Disordered" evidence="6">
    <location>
        <begin position="388"/>
        <end position="408"/>
    </location>
</feature>
<feature type="compositionally biased region" description="Pro residues" evidence="6">
    <location>
        <begin position="1015"/>
        <end position="1028"/>
    </location>
</feature>
<feature type="region of interest" description="Disordered" evidence="6">
    <location>
        <begin position="936"/>
        <end position="956"/>
    </location>
</feature>
<feature type="compositionally biased region" description="Low complexity" evidence="6">
    <location>
        <begin position="899"/>
        <end position="915"/>
    </location>
</feature>
<feature type="region of interest" description="Disordered" evidence="6">
    <location>
        <begin position="1"/>
        <end position="55"/>
    </location>
</feature>
<dbReference type="AlphaFoldDB" id="A0A267DW41"/>
<evidence type="ECO:0000313" key="9">
    <source>
        <dbReference type="Proteomes" id="UP000215902"/>
    </source>
</evidence>
<feature type="domain" description="C2H2-type" evidence="7">
    <location>
        <begin position="415"/>
        <end position="442"/>
    </location>
</feature>
<gene>
    <name evidence="8" type="ORF">BOX15_Mlig031749g2</name>
</gene>
<dbReference type="SUPFAM" id="SSF57667">
    <property type="entry name" value="beta-beta-alpha zinc fingers"/>
    <property type="match status" value="3"/>
</dbReference>
<feature type="compositionally biased region" description="Basic and acidic residues" evidence="6">
    <location>
        <begin position="13"/>
        <end position="23"/>
    </location>
</feature>
<evidence type="ECO:0000256" key="5">
    <source>
        <dbReference type="PROSITE-ProRule" id="PRU00042"/>
    </source>
</evidence>
<feature type="compositionally biased region" description="Polar residues" evidence="6">
    <location>
        <begin position="25"/>
        <end position="36"/>
    </location>
</feature>
<comment type="caution">
    <text evidence="8">The sequence shown here is derived from an EMBL/GenBank/DDBJ whole genome shotgun (WGS) entry which is preliminary data.</text>
</comment>
<dbReference type="PANTHER" id="PTHR24379">
    <property type="entry name" value="KRAB AND ZINC FINGER DOMAIN-CONTAINING"/>
    <property type="match status" value="1"/>
</dbReference>
<sequence length="1250" mass="134491">MGDSVITSNQNLVKEERQQKDEQDSASAVQSLVSVGNNNNNNNSSNNNNNKKTGTTDFSVAALLPRNTKVCQSTGKHSAATMEISESSLACGSGELQPAEFQFNQCHLAGSSELMARHRENNHRSGSDQGDLGDAELGRGDGTSEDDTSLDNGFYLGEEAVAAASAAAATAAASGTSSASAGVAYVCPHCGLAAGSLSLLESHILTHGGAAAAAAASAEEDSRLSIDCSSSVGGGGGGVGGSGSSQPSSSRKYRCSQCSATFNWHGDLSQHLQASHGIDRGSKKPDSHGLYRCSHCSYQAKYQSELSRHNRLHLGVKPFACHFCAYNSAWKGDLKRHLEAHHRREIADDKTLSEIMANYKNNAGTRAARSTASQEELASRSLNDIDESSSSLLAGQNSPAVPQPLQQQQPETPIFPCSVCSFVCQSVADLRSHLATHNGSRPYRCSACGKRFHLSWESEKHIRREHCDSVRAYTAVAETGARAQVAPESALLPALCGLCGWRGGGDWEMARHLSGAHPAEAAAASILHLDEAEARNSLGWYQQGAVRLMLLHQHQRQQLQQQQQQPQVSSEQKQQPTNSSSQPSSGSLPAVKATSCSGKGVQGSRPFRCSVCGHRSNWKWDINKHIKVAHPERGDACTETMSSAEAEATIESYMRDVKGKVKDELAEAGDGYNRPFRCSACGHRSNWKWDVRKHIRQAHSNQPDAFVETLSNEDAKRTLDEYMTSRKCNASVANSGAVCGVAASAATATDATDADMDDASRSAVSSEMTQTPPLLATAASSSSAAAAASGFFGSPRVDQLRLKRFMCSGCGYRSNYRSDIVRHNKRKHDRGAAVRILSIDEARDSLEKYGHSFPAKPMASNGTELLDPPETIETFENNSGETPMEQEAEAEVEDPEDLTTTQQQQKQQQDAAPKSFFPPLPPSAAFHYQSELFRRQLQQQQQRHQQSLLQSEEPAASNSLMEHLARAAAYLPQQPPPPLPPPPPFLAAPGYFVGRLGLPGHPLHHHPTSVLHPQHPQPPPPPPPPPPNLLFMQDFAAHAAAAAAASATAAAAAAANDSASTMSATSTTTTAATKSIVGASSKRAASESLKTELMKEKQLPASEEFHSCQRCPWLGLSHRDLIVHKQGHRTRAATVGKSASETAQQRCPRCGFVASGQAASRAHAAVHKRRYRDRRIQRLLTRQSVAKDADRLLGSVRQLVQLLEKYPAAEFGAVTDLHGMRLPQDLVRLVCRNQSMRSDLMKLAQLVLPV</sequence>
<evidence type="ECO:0000256" key="6">
    <source>
        <dbReference type="SAM" id="MobiDB-lite"/>
    </source>
</evidence>
<evidence type="ECO:0000256" key="2">
    <source>
        <dbReference type="ARBA" id="ARBA00022737"/>
    </source>
</evidence>
<dbReference type="OrthoDB" id="6077919at2759"/>
<accession>A0A267DW41</accession>
<keyword evidence="2" id="KW-0677">Repeat</keyword>
<dbReference type="Proteomes" id="UP000215902">
    <property type="component" value="Unassembled WGS sequence"/>
</dbReference>
<feature type="domain" description="C2H2-type" evidence="7">
    <location>
        <begin position="291"/>
        <end position="318"/>
    </location>
</feature>
<feature type="domain" description="C2H2-type" evidence="7">
    <location>
        <begin position="443"/>
        <end position="466"/>
    </location>
</feature>
<feature type="region of interest" description="Disordered" evidence="6">
    <location>
        <begin position="850"/>
        <end position="923"/>
    </location>
</feature>
<feature type="compositionally biased region" description="Low complexity" evidence="6">
    <location>
        <begin position="936"/>
        <end position="953"/>
    </location>
</feature>
<name>A0A267DW41_9PLAT</name>
<evidence type="ECO:0000256" key="1">
    <source>
        <dbReference type="ARBA" id="ARBA00022723"/>
    </source>
</evidence>
<feature type="compositionally biased region" description="Low complexity" evidence="6">
    <location>
        <begin position="399"/>
        <end position="408"/>
    </location>
</feature>
<dbReference type="InterPro" id="IPR013087">
    <property type="entry name" value="Znf_C2H2_type"/>
</dbReference>
<feature type="domain" description="C2H2-type" evidence="7">
    <location>
        <begin position="676"/>
        <end position="704"/>
    </location>
</feature>
<evidence type="ECO:0000256" key="4">
    <source>
        <dbReference type="ARBA" id="ARBA00022833"/>
    </source>
</evidence>
<feature type="compositionally biased region" description="Acidic residues" evidence="6">
    <location>
        <begin position="884"/>
        <end position="897"/>
    </location>
</feature>
<dbReference type="GO" id="GO:0008270">
    <property type="term" value="F:zinc ion binding"/>
    <property type="evidence" value="ECO:0007669"/>
    <property type="project" value="UniProtKB-KW"/>
</dbReference>
<feature type="compositionally biased region" description="Low complexity" evidence="6">
    <location>
        <begin position="557"/>
        <end position="589"/>
    </location>
</feature>
<organism evidence="8 9">
    <name type="scientific">Macrostomum lignano</name>
    <dbReference type="NCBI Taxonomy" id="282301"/>
    <lineage>
        <taxon>Eukaryota</taxon>
        <taxon>Metazoa</taxon>
        <taxon>Spiralia</taxon>
        <taxon>Lophotrochozoa</taxon>
        <taxon>Platyhelminthes</taxon>
        <taxon>Rhabditophora</taxon>
        <taxon>Macrostomorpha</taxon>
        <taxon>Macrostomida</taxon>
        <taxon>Macrostomidae</taxon>
        <taxon>Macrostomum</taxon>
    </lineage>
</organism>
<reference evidence="8 9" key="1">
    <citation type="submission" date="2017-06" db="EMBL/GenBank/DDBJ databases">
        <title>A platform for efficient transgenesis in Macrostomum lignano, a flatworm model organism for stem cell research.</title>
        <authorList>
            <person name="Berezikov E."/>
        </authorList>
    </citation>
    <scope>NUCLEOTIDE SEQUENCE [LARGE SCALE GENOMIC DNA]</scope>
    <source>
        <strain evidence="8">DV1</strain>
        <tissue evidence="8">Whole organism</tissue>
    </source>
</reference>
<feature type="region of interest" description="Disordered" evidence="6">
    <location>
        <begin position="750"/>
        <end position="770"/>
    </location>
</feature>
<feature type="region of interest" description="Disordered" evidence="6">
    <location>
        <begin position="121"/>
        <end position="151"/>
    </location>
</feature>
<dbReference type="PANTHER" id="PTHR24379:SF121">
    <property type="entry name" value="C2H2-TYPE DOMAIN-CONTAINING PROTEIN"/>
    <property type="match status" value="1"/>
</dbReference>
<keyword evidence="4" id="KW-0862">Zinc</keyword>
<dbReference type="PROSITE" id="PS00028">
    <property type="entry name" value="ZINC_FINGER_C2H2_1"/>
    <property type="match status" value="3"/>
</dbReference>
<dbReference type="EMBL" id="NIVC01003070">
    <property type="protein sequence ID" value="PAA53541.1"/>
    <property type="molecule type" value="Genomic_DNA"/>
</dbReference>
<keyword evidence="9" id="KW-1185">Reference proteome</keyword>
<evidence type="ECO:0000313" key="8">
    <source>
        <dbReference type="EMBL" id="PAA53541.1"/>
    </source>
</evidence>
<feature type="region of interest" description="Disordered" evidence="6">
    <location>
        <begin position="998"/>
        <end position="1029"/>
    </location>
</feature>
<dbReference type="Gene3D" id="3.30.160.60">
    <property type="entry name" value="Classic Zinc Finger"/>
    <property type="match status" value="4"/>
</dbReference>
<feature type="compositionally biased region" description="Polar residues" evidence="6">
    <location>
        <begin position="388"/>
        <end position="398"/>
    </location>
</feature>
<dbReference type="STRING" id="282301.A0A267DW41"/>
<evidence type="ECO:0000256" key="3">
    <source>
        <dbReference type="ARBA" id="ARBA00022771"/>
    </source>
</evidence>
<protein>
    <recommendedName>
        <fullName evidence="7">C2H2-type domain-containing protein</fullName>
    </recommendedName>
</protein>
<proteinExistence type="predicted"/>
<dbReference type="PROSITE" id="PS50157">
    <property type="entry name" value="ZINC_FINGER_C2H2_2"/>
    <property type="match status" value="6"/>
</dbReference>
<evidence type="ECO:0000259" key="7">
    <source>
        <dbReference type="PROSITE" id="PS50157"/>
    </source>
</evidence>